<evidence type="ECO:0000313" key="2">
    <source>
        <dbReference type="EMBL" id="MDR7293319.1"/>
    </source>
</evidence>
<dbReference type="Pfam" id="PF18305">
    <property type="entry name" value="DNA_pol_A_exoN"/>
    <property type="match status" value="1"/>
</dbReference>
<gene>
    <name evidence="2" type="ORF">J2S67_000587</name>
</gene>
<dbReference type="InterPro" id="IPR010997">
    <property type="entry name" value="HRDC-like_sf"/>
</dbReference>
<dbReference type="Proteomes" id="UP001180715">
    <property type="component" value="Unassembled WGS sequence"/>
</dbReference>
<dbReference type="InterPro" id="IPR036397">
    <property type="entry name" value="RNaseH_sf"/>
</dbReference>
<dbReference type="PROSITE" id="PS50967">
    <property type="entry name" value="HRDC"/>
    <property type="match status" value="1"/>
</dbReference>
<dbReference type="Gene3D" id="3.30.420.10">
    <property type="entry name" value="Ribonuclease H-like superfamily/Ribonuclease H"/>
    <property type="match status" value="1"/>
</dbReference>
<dbReference type="SUPFAM" id="SSF53098">
    <property type="entry name" value="Ribonuclease H-like"/>
    <property type="match status" value="1"/>
</dbReference>
<dbReference type="GO" id="GO:0033890">
    <property type="term" value="F:ribonuclease D activity"/>
    <property type="evidence" value="ECO:0007669"/>
    <property type="project" value="UniProtKB-EC"/>
</dbReference>
<feature type="domain" description="HRDC" evidence="1">
    <location>
        <begin position="240"/>
        <end position="320"/>
    </location>
</feature>
<dbReference type="InterPro" id="IPR041605">
    <property type="entry name" value="Exo_C"/>
</dbReference>
<evidence type="ECO:0000313" key="3">
    <source>
        <dbReference type="Proteomes" id="UP001180715"/>
    </source>
</evidence>
<dbReference type="Pfam" id="PF00570">
    <property type="entry name" value="HRDC"/>
    <property type="match status" value="1"/>
</dbReference>
<name>A0ABU1YY79_9MICC</name>
<dbReference type="InterPro" id="IPR002562">
    <property type="entry name" value="3'-5'_exonuclease_dom"/>
</dbReference>
<dbReference type="Pfam" id="PF01612">
    <property type="entry name" value="DNA_pol_A_exo1"/>
    <property type="match status" value="1"/>
</dbReference>
<dbReference type="EMBL" id="JAVDXX010000001">
    <property type="protein sequence ID" value="MDR7293319.1"/>
    <property type="molecule type" value="Genomic_DNA"/>
</dbReference>
<keyword evidence="2" id="KW-0378">Hydrolase</keyword>
<evidence type="ECO:0000259" key="1">
    <source>
        <dbReference type="PROSITE" id="PS50967"/>
    </source>
</evidence>
<organism evidence="2 3">
    <name type="scientific">Pseudoglutamicibacter albus</name>
    <dbReference type="NCBI Taxonomy" id="98671"/>
    <lineage>
        <taxon>Bacteria</taxon>
        <taxon>Bacillati</taxon>
        <taxon>Actinomycetota</taxon>
        <taxon>Actinomycetes</taxon>
        <taxon>Micrococcales</taxon>
        <taxon>Micrococcaceae</taxon>
        <taxon>Pseudoglutamicibacter</taxon>
    </lineage>
</organism>
<protein>
    <submittedName>
        <fullName evidence="2">Ribonuclease D</fullName>
        <ecNumber evidence="2">3.1.13.5</ecNumber>
    </submittedName>
</protein>
<dbReference type="EC" id="3.1.13.5" evidence="2"/>
<proteinExistence type="predicted"/>
<sequence>MKLDPPPVALLASGQFPERDPSTLPLLDSPADGIPPVISTRAALDNAVASLREGHGPVAVDAERASGFRYGQRAFLVQLRRAGAGTFLIDPEAFDDLLDVNEALADAEWILHAAHQDLPCLRELELQPNKLFDTELAARLAGLPRVGLAYVTETMLGVRLAKEHSAADWSVRPLPQDWLNYATLDVEVLIELRDQLEMLLRGQKKWEMALEEFEYERLKPGPQPKKDPWRRTHGLHQLKDKHQILAVKELWEEREKVAQNKDRAPGRLLPDSAIIAAARNLPATVPALLRTEGFRGRLASKEARRWVTAIARARNATRFPPRTARRSTMPPPRSWNDRFPDAAERYQTARWRLERDADALGMPLENLLAPATLKEISWQPPEELTLDSVSERLRELHAREWQIRRTAAVITVAFLEPEPLADAS</sequence>
<keyword evidence="3" id="KW-1185">Reference proteome</keyword>
<dbReference type="Gene3D" id="1.10.150.80">
    <property type="entry name" value="HRDC domain"/>
    <property type="match status" value="2"/>
</dbReference>
<reference evidence="2" key="1">
    <citation type="submission" date="2023-07" db="EMBL/GenBank/DDBJ databases">
        <title>Sequencing the genomes of 1000 actinobacteria strains.</title>
        <authorList>
            <person name="Klenk H.-P."/>
        </authorList>
    </citation>
    <scope>NUCLEOTIDE SEQUENCE</scope>
    <source>
        <strain evidence="2">DSM 13068</strain>
    </source>
</reference>
<comment type="caution">
    <text evidence="2">The sequence shown here is derived from an EMBL/GenBank/DDBJ whole genome shotgun (WGS) entry which is preliminary data.</text>
</comment>
<dbReference type="SMART" id="SM00474">
    <property type="entry name" value="35EXOc"/>
    <property type="match status" value="1"/>
</dbReference>
<dbReference type="PANTHER" id="PTHR47649">
    <property type="entry name" value="RIBONUCLEASE D"/>
    <property type="match status" value="1"/>
</dbReference>
<dbReference type="RefSeq" id="WP_310246152.1">
    <property type="nucleotide sequence ID" value="NZ_JAVDXX010000001.1"/>
</dbReference>
<dbReference type="InterPro" id="IPR002121">
    <property type="entry name" value="HRDC_dom"/>
</dbReference>
<dbReference type="InterPro" id="IPR012337">
    <property type="entry name" value="RNaseH-like_sf"/>
</dbReference>
<dbReference type="SUPFAM" id="SSF47819">
    <property type="entry name" value="HRDC-like"/>
    <property type="match status" value="1"/>
</dbReference>
<dbReference type="CDD" id="cd06142">
    <property type="entry name" value="RNaseD_exo"/>
    <property type="match status" value="1"/>
</dbReference>
<dbReference type="InterPro" id="IPR051086">
    <property type="entry name" value="RNase_D-like"/>
</dbReference>
<dbReference type="SMART" id="SM00341">
    <property type="entry name" value="HRDC"/>
    <property type="match status" value="1"/>
</dbReference>
<dbReference type="InterPro" id="IPR044876">
    <property type="entry name" value="HRDC_dom_sf"/>
</dbReference>
<accession>A0ABU1YY79</accession>
<dbReference type="PANTHER" id="PTHR47649:SF1">
    <property type="entry name" value="RIBONUCLEASE D"/>
    <property type="match status" value="1"/>
</dbReference>